<name>A0A5R9A3R6_9MICC</name>
<accession>A0A5R9A3R6</accession>
<evidence type="ECO:0000313" key="10">
    <source>
        <dbReference type="Proteomes" id="UP000306544"/>
    </source>
</evidence>
<evidence type="ECO:0000256" key="5">
    <source>
        <dbReference type="ARBA" id="ARBA00022801"/>
    </source>
</evidence>
<keyword evidence="4" id="KW-0479">Metal-binding</keyword>
<sequence length="142" mass="15960">MYFLADKSAQEQTKYSPIAARRYEELLLNGNLATCEVINLEILYSARSPKHYEDGAKLLHALPCLSVQNSTLRLAMTIQSKLAAIGQWRRDIPDLIIAAVALEHEAAVLHYDKDYEIIAEVTDLRHEWIIERGTGHGRGTSA</sequence>
<evidence type="ECO:0000256" key="1">
    <source>
        <dbReference type="ARBA" id="ARBA00001946"/>
    </source>
</evidence>
<gene>
    <name evidence="9" type="ORF">FEF27_11460</name>
</gene>
<evidence type="ECO:0000259" key="8">
    <source>
        <dbReference type="Pfam" id="PF01850"/>
    </source>
</evidence>
<dbReference type="InterPro" id="IPR002716">
    <property type="entry name" value="PIN_dom"/>
</dbReference>
<keyword evidence="5" id="KW-0378">Hydrolase</keyword>
<comment type="similarity">
    <text evidence="7">Belongs to the PINc/VapC protein family.</text>
</comment>
<feature type="domain" description="PIN" evidence="8">
    <location>
        <begin position="19"/>
        <end position="119"/>
    </location>
</feature>
<proteinExistence type="inferred from homology"/>
<dbReference type="SUPFAM" id="SSF88723">
    <property type="entry name" value="PIN domain-like"/>
    <property type="match status" value="1"/>
</dbReference>
<organism evidence="9 10">
    <name type="scientific">Nesterenkonia sphaerica</name>
    <dbReference type="NCBI Taxonomy" id="1804988"/>
    <lineage>
        <taxon>Bacteria</taxon>
        <taxon>Bacillati</taxon>
        <taxon>Actinomycetota</taxon>
        <taxon>Actinomycetes</taxon>
        <taxon>Micrococcales</taxon>
        <taxon>Micrococcaceae</taxon>
        <taxon>Nesterenkonia</taxon>
    </lineage>
</organism>
<dbReference type="Gene3D" id="3.40.50.1010">
    <property type="entry name" value="5'-nuclease"/>
    <property type="match status" value="1"/>
</dbReference>
<dbReference type="Proteomes" id="UP000306544">
    <property type="component" value="Unassembled WGS sequence"/>
</dbReference>
<evidence type="ECO:0000313" key="9">
    <source>
        <dbReference type="EMBL" id="TLP72834.1"/>
    </source>
</evidence>
<dbReference type="GO" id="GO:0046872">
    <property type="term" value="F:metal ion binding"/>
    <property type="evidence" value="ECO:0007669"/>
    <property type="project" value="UniProtKB-KW"/>
</dbReference>
<comment type="cofactor">
    <cofactor evidence="1">
        <name>Mg(2+)</name>
        <dbReference type="ChEBI" id="CHEBI:18420"/>
    </cofactor>
</comment>
<dbReference type="AlphaFoldDB" id="A0A5R9A3R6"/>
<dbReference type="OrthoDB" id="4763015at2"/>
<keyword evidence="3" id="KW-0540">Nuclease</keyword>
<dbReference type="RefSeq" id="WP_138171028.1">
    <property type="nucleotide sequence ID" value="NZ_VAWA01000019.1"/>
</dbReference>
<evidence type="ECO:0000256" key="3">
    <source>
        <dbReference type="ARBA" id="ARBA00022722"/>
    </source>
</evidence>
<dbReference type="PANTHER" id="PTHR33653:SF1">
    <property type="entry name" value="RIBONUCLEASE VAPC2"/>
    <property type="match status" value="1"/>
</dbReference>
<protein>
    <submittedName>
        <fullName evidence="9">PIN domain nuclease</fullName>
    </submittedName>
</protein>
<keyword evidence="10" id="KW-1185">Reference proteome</keyword>
<dbReference type="InterPro" id="IPR050556">
    <property type="entry name" value="Type_II_TA_system_RNase"/>
</dbReference>
<reference evidence="9 10" key="1">
    <citation type="submission" date="2019-05" db="EMBL/GenBank/DDBJ databases">
        <title>Nesterenkonia sp. GY239, isolated from the Southern Atlantic Ocean.</title>
        <authorList>
            <person name="Zhang G."/>
        </authorList>
    </citation>
    <scope>NUCLEOTIDE SEQUENCE [LARGE SCALE GENOMIC DNA]</scope>
    <source>
        <strain evidence="9 10">GY239</strain>
    </source>
</reference>
<keyword evidence="2" id="KW-1277">Toxin-antitoxin system</keyword>
<evidence type="ECO:0000256" key="7">
    <source>
        <dbReference type="ARBA" id="ARBA00038093"/>
    </source>
</evidence>
<evidence type="ECO:0000256" key="4">
    <source>
        <dbReference type="ARBA" id="ARBA00022723"/>
    </source>
</evidence>
<evidence type="ECO:0000256" key="6">
    <source>
        <dbReference type="ARBA" id="ARBA00022842"/>
    </source>
</evidence>
<dbReference type="Pfam" id="PF01850">
    <property type="entry name" value="PIN"/>
    <property type="match status" value="1"/>
</dbReference>
<dbReference type="GO" id="GO:0016787">
    <property type="term" value="F:hydrolase activity"/>
    <property type="evidence" value="ECO:0007669"/>
    <property type="project" value="UniProtKB-KW"/>
</dbReference>
<dbReference type="PANTHER" id="PTHR33653">
    <property type="entry name" value="RIBONUCLEASE VAPC2"/>
    <property type="match status" value="1"/>
</dbReference>
<dbReference type="InterPro" id="IPR029060">
    <property type="entry name" value="PIN-like_dom_sf"/>
</dbReference>
<dbReference type="GO" id="GO:0004518">
    <property type="term" value="F:nuclease activity"/>
    <property type="evidence" value="ECO:0007669"/>
    <property type="project" value="UniProtKB-KW"/>
</dbReference>
<dbReference type="EMBL" id="VAWA01000019">
    <property type="protein sequence ID" value="TLP72834.1"/>
    <property type="molecule type" value="Genomic_DNA"/>
</dbReference>
<evidence type="ECO:0000256" key="2">
    <source>
        <dbReference type="ARBA" id="ARBA00022649"/>
    </source>
</evidence>
<comment type="caution">
    <text evidence="9">The sequence shown here is derived from an EMBL/GenBank/DDBJ whole genome shotgun (WGS) entry which is preliminary data.</text>
</comment>
<keyword evidence="6" id="KW-0460">Magnesium</keyword>